<keyword evidence="3" id="KW-1185">Reference proteome</keyword>
<name>W4L3B3_ENTF1</name>
<accession>W4L3B3</accession>
<gene>
    <name evidence="2" type="ORF">ETSY1_44850</name>
</gene>
<dbReference type="Proteomes" id="UP000019141">
    <property type="component" value="Unassembled WGS sequence"/>
</dbReference>
<organism evidence="2 3">
    <name type="scientific">Entotheonella factor</name>
    <dbReference type="NCBI Taxonomy" id="1429438"/>
    <lineage>
        <taxon>Bacteria</taxon>
        <taxon>Pseudomonadati</taxon>
        <taxon>Nitrospinota/Tectimicrobiota group</taxon>
        <taxon>Candidatus Tectimicrobiota</taxon>
        <taxon>Candidatus Entotheonellia</taxon>
        <taxon>Candidatus Entotheonellales</taxon>
        <taxon>Candidatus Entotheonellaceae</taxon>
        <taxon>Candidatus Entotheonella</taxon>
    </lineage>
</organism>
<evidence type="ECO:0000256" key="1">
    <source>
        <dbReference type="SAM" id="MobiDB-lite"/>
    </source>
</evidence>
<feature type="compositionally biased region" description="Basic and acidic residues" evidence="1">
    <location>
        <begin position="19"/>
        <end position="34"/>
    </location>
</feature>
<dbReference type="EMBL" id="AZHW01001619">
    <property type="protein sequence ID" value="ETW92165.1"/>
    <property type="molecule type" value="Genomic_DNA"/>
</dbReference>
<evidence type="ECO:0000313" key="3">
    <source>
        <dbReference type="Proteomes" id="UP000019141"/>
    </source>
</evidence>
<evidence type="ECO:0000313" key="2">
    <source>
        <dbReference type="EMBL" id="ETW92165.1"/>
    </source>
</evidence>
<protein>
    <submittedName>
        <fullName evidence="2">Uncharacterized protein</fullName>
    </submittedName>
</protein>
<reference evidence="2 3" key="1">
    <citation type="journal article" date="2014" name="Nature">
        <title>An environmental bacterial taxon with a large and distinct metabolic repertoire.</title>
        <authorList>
            <person name="Wilson M.C."/>
            <person name="Mori T."/>
            <person name="Ruckert C."/>
            <person name="Uria A.R."/>
            <person name="Helf M.J."/>
            <person name="Takada K."/>
            <person name="Gernert C."/>
            <person name="Steffens U.A."/>
            <person name="Heycke N."/>
            <person name="Schmitt S."/>
            <person name="Rinke C."/>
            <person name="Helfrich E.J."/>
            <person name="Brachmann A.O."/>
            <person name="Gurgui C."/>
            <person name="Wakimoto T."/>
            <person name="Kracht M."/>
            <person name="Crusemann M."/>
            <person name="Hentschel U."/>
            <person name="Abe I."/>
            <person name="Matsunaga S."/>
            <person name="Kalinowski J."/>
            <person name="Takeyama H."/>
            <person name="Piel J."/>
        </authorList>
    </citation>
    <scope>NUCLEOTIDE SEQUENCE [LARGE SCALE GENOMIC DNA]</scope>
    <source>
        <strain evidence="3">TSY1</strain>
    </source>
</reference>
<comment type="caution">
    <text evidence="2">The sequence shown here is derived from an EMBL/GenBank/DDBJ whole genome shotgun (WGS) entry which is preliminary data.</text>
</comment>
<sequence length="74" mass="8529">MWVVATGYHTIGRSPLMTGERERDGRRRERKGERVGQWGRKKGRCIGEWWTWGDVVADVPSQKSSALGERVRES</sequence>
<dbReference type="HOGENOM" id="CLU_2680830_0_0_7"/>
<proteinExistence type="predicted"/>
<dbReference type="AlphaFoldDB" id="W4L3B3"/>
<feature type="region of interest" description="Disordered" evidence="1">
    <location>
        <begin position="14"/>
        <end position="36"/>
    </location>
</feature>